<gene>
    <name evidence="1" type="ORF">CYY_009529</name>
</gene>
<keyword evidence="2" id="KW-1185">Reference proteome</keyword>
<sequence>MNNSIDQLYRSIFNSLVLSKRIYSLVHEVQYNHNSLRYNDIVDVKWMIKYNHTKLLRDKVQRDCLLLNHGKSIHRLVNKDIELFKTIIMKYKCCTWDQEMFTKIIGTNNYEAVKWVCEMGFGVELDDEHMMFNEKSDPKILDYLLGKSLYKVTFDSVVKIYQSTYSKFTLPILDVFKQYTPTPIVKWQADMIVNVLLKVPIPNLFMTLSPLFQENIKLSASLSDIDSSSIDIYPILCYLKEKDQWEQDSKEYEELVSIVDSVAILVKVSSFVDAALLLDHRTSIDSIKQLVLEFFPEPFNNENNERMKDSDSIRAKLFNLSPEVIELLLDHGLEFQAGWFKEILEFDLKHLFISLWNIFKKRDQVSVTPSHCYFRPNPQHMDQSFIIHNLFLADIQVIEFLLNEGVHPDSLRTYSYNHHMALAQEAKTESHFKSIQEFIKLFILDTFLMLSICIQSGNIQLFHWIRPLTGGHLISRLIEGAVLFKNIDILNILTSNSSNSVSSEGIWKDTKHMKLKFLKEYFASLDEQQKLESLPLIKGIKSLIDENRYEIVKFLLANVANLSIKHYTPNLVNSNLAMVDLFYQNRDTLKLPSPFSWDELFKNFK</sequence>
<organism evidence="1 2">
    <name type="scientific">Polysphondylium violaceum</name>
    <dbReference type="NCBI Taxonomy" id="133409"/>
    <lineage>
        <taxon>Eukaryota</taxon>
        <taxon>Amoebozoa</taxon>
        <taxon>Evosea</taxon>
        <taxon>Eumycetozoa</taxon>
        <taxon>Dictyostelia</taxon>
        <taxon>Dictyosteliales</taxon>
        <taxon>Dictyosteliaceae</taxon>
        <taxon>Polysphondylium</taxon>
    </lineage>
</organism>
<name>A0A8J4UPF0_9MYCE</name>
<evidence type="ECO:0000313" key="2">
    <source>
        <dbReference type="Proteomes" id="UP000695562"/>
    </source>
</evidence>
<reference evidence="1" key="1">
    <citation type="submission" date="2020-01" db="EMBL/GenBank/DDBJ databases">
        <title>Development of genomics and gene disruption for Polysphondylium violaceum indicates a role for the polyketide synthase stlB in stalk morphogenesis.</title>
        <authorList>
            <person name="Narita B."/>
            <person name="Kawabe Y."/>
            <person name="Kin K."/>
            <person name="Saito T."/>
            <person name="Gibbs R."/>
            <person name="Kuspa A."/>
            <person name="Muzny D."/>
            <person name="Queller D."/>
            <person name="Richards S."/>
            <person name="Strassman J."/>
            <person name="Sucgang R."/>
            <person name="Worley K."/>
            <person name="Schaap P."/>
        </authorList>
    </citation>
    <scope>NUCLEOTIDE SEQUENCE</scope>
    <source>
        <strain evidence="1">QSvi11</strain>
    </source>
</reference>
<dbReference type="Proteomes" id="UP000695562">
    <property type="component" value="Unassembled WGS sequence"/>
</dbReference>
<proteinExistence type="predicted"/>
<protein>
    <submittedName>
        <fullName evidence="1">Uncharacterized protein</fullName>
    </submittedName>
</protein>
<evidence type="ECO:0000313" key="1">
    <source>
        <dbReference type="EMBL" id="KAF2069151.1"/>
    </source>
</evidence>
<comment type="caution">
    <text evidence="1">The sequence shown here is derived from an EMBL/GenBank/DDBJ whole genome shotgun (WGS) entry which is preliminary data.</text>
</comment>
<dbReference type="EMBL" id="AJWJ01000732">
    <property type="protein sequence ID" value="KAF2069151.1"/>
    <property type="molecule type" value="Genomic_DNA"/>
</dbReference>
<dbReference type="AlphaFoldDB" id="A0A8J4UPF0"/>
<accession>A0A8J4UPF0</accession>